<dbReference type="PRINTS" id="PR00032">
    <property type="entry name" value="HTHARAC"/>
</dbReference>
<dbReference type="Pfam" id="PF12852">
    <property type="entry name" value="Cupin_6"/>
    <property type="match status" value="1"/>
</dbReference>
<dbReference type="Pfam" id="PF12833">
    <property type="entry name" value="HTH_18"/>
    <property type="match status" value="1"/>
</dbReference>
<dbReference type="EMBL" id="BAABDE010000020">
    <property type="protein sequence ID" value="GAA3807105.1"/>
    <property type="molecule type" value="Genomic_DNA"/>
</dbReference>
<dbReference type="Proteomes" id="UP001501009">
    <property type="component" value="Unassembled WGS sequence"/>
</dbReference>
<name>A0ABP7I110_9ACTN</name>
<keyword evidence="1" id="KW-0805">Transcription regulation</keyword>
<evidence type="ECO:0000256" key="1">
    <source>
        <dbReference type="ARBA" id="ARBA00023015"/>
    </source>
</evidence>
<organism evidence="5 6">
    <name type="scientific">Streptomyces coacervatus</name>
    <dbReference type="NCBI Taxonomy" id="647381"/>
    <lineage>
        <taxon>Bacteria</taxon>
        <taxon>Bacillati</taxon>
        <taxon>Actinomycetota</taxon>
        <taxon>Actinomycetes</taxon>
        <taxon>Kitasatosporales</taxon>
        <taxon>Streptomycetaceae</taxon>
        <taxon>Streptomyces</taxon>
    </lineage>
</organism>
<dbReference type="Gene3D" id="1.10.10.60">
    <property type="entry name" value="Homeodomain-like"/>
    <property type="match status" value="2"/>
</dbReference>
<reference evidence="6" key="1">
    <citation type="journal article" date="2019" name="Int. J. Syst. Evol. Microbiol.">
        <title>The Global Catalogue of Microorganisms (GCM) 10K type strain sequencing project: providing services to taxonomists for standard genome sequencing and annotation.</title>
        <authorList>
            <consortium name="The Broad Institute Genomics Platform"/>
            <consortium name="The Broad Institute Genome Sequencing Center for Infectious Disease"/>
            <person name="Wu L."/>
            <person name="Ma J."/>
        </authorList>
    </citation>
    <scope>NUCLEOTIDE SEQUENCE [LARGE SCALE GENOMIC DNA]</scope>
    <source>
        <strain evidence="6">JCM 17138</strain>
    </source>
</reference>
<comment type="caution">
    <text evidence="5">The sequence shown here is derived from an EMBL/GenBank/DDBJ whole genome shotgun (WGS) entry which is preliminary data.</text>
</comment>
<dbReference type="InterPro" id="IPR009057">
    <property type="entry name" value="Homeodomain-like_sf"/>
</dbReference>
<dbReference type="PANTHER" id="PTHR46796">
    <property type="entry name" value="HTH-TYPE TRANSCRIPTIONAL ACTIVATOR RHAS-RELATED"/>
    <property type="match status" value="1"/>
</dbReference>
<protein>
    <submittedName>
        <fullName evidence="5">AraC family transcriptional regulator</fullName>
    </submittedName>
</protein>
<dbReference type="InterPro" id="IPR032783">
    <property type="entry name" value="AraC_lig"/>
</dbReference>
<gene>
    <name evidence="5" type="ORF">GCM10022403_046500</name>
</gene>
<dbReference type="InterPro" id="IPR020449">
    <property type="entry name" value="Tscrpt_reg_AraC-type_HTH"/>
</dbReference>
<evidence type="ECO:0000313" key="6">
    <source>
        <dbReference type="Proteomes" id="UP001501009"/>
    </source>
</evidence>
<keyword evidence="6" id="KW-1185">Reference proteome</keyword>
<evidence type="ECO:0000256" key="2">
    <source>
        <dbReference type="ARBA" id="ARBA00023125"/>
    </source>
</evidence>
<accession>A0ABP7I110</accession>
<dbReference type="InterPro" id="IPR018060">
    <property type="entry name" value="HTH_AraC"/>
</dbReference>
<keyword evidence="2" id="KW-0238">DNA-binding</keyword>
<dbReference type="PANTHER" id="PTHR46796:SF7">
    <property type="entry name" value="ARAC FAMILY TRANSCRIPTIONAL REGULATOR"/>
    <property type="match status" value="1"/>
</dbReference>
<keyword evidence="3" id="KW-0804">Transcription</keyword>
<dbReference type="SMART" id="SM00342">
    <property type="entry name" value="HTH_ARAC"/>
    <property type="match status" value="1"/>
</dbReference>
<feature type="domain" description="HTH araC/xylS-type" evidence="4">
    <location>
        <begin position="185"/>
        <end position="283"/>
    </location>
</feature>
<dbReference type="PROSITE" id="PS01124">
    <property type="entry name" value="HTH_ARAC_FAMILY_2"/>
    <property type="match status" value="1"/>
</dbReference>
<evidence type="ECO:0000313" key="5">
    <source>
        <dbReference type="EMBL" id="GAA3807105.1"/>
    </source>
</evidence>
<sequence>MKVSRSSGTADPLADLVRLLRLRPSTFKRLSSGTRWTATHPEGGALDIAAVQRGRWRVADESGTIALDAGDVVVLTGATEFRLISEADEATILIGHYELATTNSELLKALLPPTCHVRAGDRQAPAVNHLVDLLVREVIDRHPGAELMIERLAELVLVEVLRGIADTSDSRTPALLHGLADPVVAAALRAVHQDVARPWTVAELARTTAVSRSVFAERFTAVTGLAPMAYLLRWRMALAKDAIAHGDQSHTQIAYAVGYSSISSFSTAFKRHVGQSPAQFARTLTDR</sequence>
<evidence type="ECO:0000256" key="3">
    <source>
        <dbReference type="ARBA" id="ARBA00023163"/>
    </source>
</evidence>
<dbReference type="RefSeq" id="WP_275776044.1">
    <property type="nucleotide sequence ID" value="NZ_BAABDE010000020.1"/>
</dbReference>
<evidence type="ECO:0000259" key="4">
    <source>
        <dbReference type="PROSITE" id="PS01124"/>
    </source>
</evidence>
<dbReference type="SUPFAM" id="SSF46689">
    <property type="entry name" value="Homeodomain-like"/>
    <property type="match status" value="2"/>
</dbReference>
<dbReference type="InterPro" id="IPR050204">
    <property type="entry name" value="AraC_XylS_family_regulators"/>
</dbReference>
<proteinExistence type="predicted"/>